<evidence type="ECO:0000313" key="8">
    <source>
        <dbReference type="EMBL" id="GJN15718.1"/>
    </source>
</evidence>
<dbReference type="Proteomes" id="UP001054889">
    <property type="component" value="Unassembled WGS sequence"/>
</dbReference>
<keyword evidence="4" id="KW-0804">Transcription</keyword>
<comment type="caution">
    <text evidence="8">The sequence shown here is derived from an EMBL/GenBank/DDBJ whole genome shotgun (WGS) entry which is preliminary data.</text>
</comment>
<accession>A0AAV5DXI0</accession>
<keyword evidence="3" id="KW-0238">DNA-binding</keyword>
<evidence type="ECO:0000256" key="4">
    <source>
        <dbReference type="ARBA" id="ARBA00023163"/>
    </source>
</evidence>
<dbReference type="GO" id="GO:0003677">
    <property type="term" value="F:DNA binding"/>
    <property type="evidence" value="ECO:0007669"/>
    <property type="project" value="UniProtKB-KW"/>
</dbReference>
<dbReference type="PROSITE" id="PS50982">
    <property type="entry name" value="MBD"/>
    <property type="match status" value="1"/>
</dbReference>
<evidence type="ECO:0000259" key="7">
    <source>
        <dbReference type="PROSITE" id="PS50982"/>
    </source>
</evidence>
<dbReference type="GO" id="GO:0005634">
    <property type="term" value="C:nucleus"/>
    <property type="evidence" value="ECO:0007669"/>
    <property type="project" value="UniProtKB-SubCell"/>
</dbReference>
<feature type="compositionally biased region" description="Basic and acidic residues" evidence="6">
    <location>
        <begin position="20"/>
        <end position="34"/>
    </location>
</feature>
<evidence type="ECO:0000256" key="2">
    <source>
        <dbReference type="ARBA" id="ARBA00023015"/>
    </source>
</evidence>
<sequence>MKVPPLRRPNLVRNLAGHRPPGERPGRRTMRDLPVEDAVDEQAAVLEGQKAAADGSSKDSENGSDFVDGDDDLVEDDDVLFVQNVDRRVTCKRISKGFKAASTSTTKVQQVDRSLKAMESNQENPLLSPTKNFICPSPEKRQKVLSDKDAREWKPDVACDDPSEVSQDGSLIWAMDQHNIPQTPPGWERLIMIRSKGCSQFADVTWILVPAEQKYEEFYEQIEEDPFTKYYTSPAGNKLRSINEVDKYLKANLEYAAQGVKLSQFSFKILAPAKPGYVRKRTKSRNDGTKPLLTEVHLITREALATHEDPGDTSQLAPYSEDPPELLQSEPPETKKPGTPPAAV</sequence>
<gene>
    <name evidence="8" type="primary">gb02655</name>
    <name evidence="8" type="ORF">PR202_gb02655</name>
</gene>
<dbReference type="CDD" id="cd01396">
    <property type="entry name" value="MeCP2_MBD"/>
    <property type="match status" value="1"/>
</dbReference>
<feature type="region of interest" description="Disordered" evidence="6">
    <location>
        <begin position="1"/>
        <end position="73"/>
    </location>
</feature>
<reference evidence="8" key="1">
    <citation type="journal article" date="2018" name="DNA Res.">
        <title>Multiple hybrid de novo genome assembly of finger millet, an orphan allotetraploid crop.</title>
        <authorList>
            <person name="Hatakeyama M."/>
            <person name="Aluri S."/>
            <person name="Balachadran M.T."/>
            <person name="Sivarajan S.R."/>
            <person name="Patrignani A."/>
            <person name="Gruter S."/>
            <person name="Poveda L."/>
            <person name="Shimizu-Inatsugi R."/>
            <person name="Baeten J."/>
            <person name="Francoijs K.J."/>
            <person name="Nataraja K.N."/>
            <person name="Reddy Y.A.N."/>
            <person name="Phadnis S."/>
            <person name="Ravikumar R.L."/>
            <person name="Schlapbach R."/>
            <person name="Sreeman S.M."/>
            <person name="Shimizu K.K."/>
        </authorList>
    </citation>
    <scope>NUCLEOTIDE SEQUENCE</scope>
</reference>
<dbReference type="Gene3D" id="3.30.890.10">
    <property type="entry name" value="Methyl-cpg-binding Protein 2, Chain A"/>
    <property type="match status" value="1"/>
</dbReference>
<dbReference type="PANTHER" id="PTHR12396">
    <property type="entry name" value="METHYL-CPG BINDING PROTEIN, MBD"/>
    <property type="match status" value="1"/>
</dbReference>
<organism evidence="8 9">
    <name type="scientific">Eleusine coracana subsp. coracana</name>
    <dbReference type="NCBI Taxonomy" id="191504"/>
    <lineage>
        <taxon>Eukaryota</taxon>
        <taxon>Viridiplantae</taxon>
        <taxon>Streptophyta</taxon>
        <taxon>Embryophyta</taxon>
        <taxon>Tracheophyta</taxon>
        <taxon>Spermatophyta</taxon>
        <taxon>Magnoliopsida</taxon>
        <taxon>Liliopsida</taxon>
        <taxon>Poales</taxon>
        <taxon>Poaceae</taxon>
        <taxon>PACMAD clade</taxon>
        <taxon>Chloridoideae</taxon>
        <taxon>Cynodonteae</taxon>
        <taxon>Eleusininae</taxon>
        <taxon>Eleusine</taxon>
    </lineage>
</organism>
<keyword evidence="9" id="KW-1185">Reference proteome</keyword>
<dbReference type="PANTHER" id="PTHR12396:SF30">
    <property type="entry name" value="MBD DOMAIN-CONTAINING PROTEIN"/>
    <property type="match status" value="1"/>
</dbReference>
<proteinExistence type="predicted"/>
<evidence type="ECO:0000256" key="5">
    <source>
        <dbReference type="ARBA" id="ARBA00023242"/>
    </source>
</evidence>
<reference evidence="8" key="2">
    <citation type="submission" date="2021-12" db="EMBL/GenBank/DDBJ databases">
        <title>Resequencing data analysis of finger millet.</title>
        <authorList>
            <person name="Hatakeyama M."/>
            <person name="Aluri S."/>
            <person name="Balachadran M.T."/>
            <person name="Sivarajan S.R."/>
            <person name="Poveda L."/>
            <person name="Shimizu-Inatsugi R."/>
            <person name="Schlapbach R."/>
            <person name="Sreeman S.M."/>
            <person name="Shimizu K.K."/>
        </authorList>
    </citation>
    <scope>NUCLEOTIDE SEQUENCE</scope>
</reference>
<evidence type="ECO:0000256" key="1">
    <source>
        <dbReference type="ARBA" id="ARBA00004123"/>
    </source>
</evidence>
<dbReference type="EMBL" id="BQKI01000072">
    <property type="protein sequence ID" value="GJN15718.1"/>
    <property type="molecule type" value="Genomic_DNA"/>
</dbReference>
<protein>
    <recommendedName>
        <fullName evidence="7">MBD domain-containing protein</fullName>
    </recommendedName>
</protein>
<dbReference type="AlphaFoldDB" id="A0AAV5DXI0"/>
<feature type="domain" description="MBD" evidence="7">
    <location>
        <begin position="173"/>
        <end position="272"/>
    </location>
</feature>
<keyword evidence="5" id="KW-0539">Nucleus</keyword>
<feature type="region of interest" description="Disordered" evidence="6">
    <location>
        <begin position="303"/>
        <end position="344"/>
    </location>
</feature>
<evidence type="ECO:0000256" key="3">
    <source>
        <dbReference type="ARBA" id="ARBA00023125"/>
    </source>
</evidence>
<keyword evidence="2" id="KW-0805">Transcription regulation</keyword>
<dbReference type="Pfam" id="PF01429">
    <property type="entry name" value="MBD"/>
    <property type="match status" value="1"/>
</dbReference>
<dbReference type="SUPFAM" id="SSF54171">
    <property type="entry name" value="DNA-binding domain"/>
    <property type="match status" value="1"/>
</dbReference>
<evidence type="ECO:0000313" key="9">
    <source>
        <dbReference type="Proteomes" id="UP001054889"/>
    </source>
</evidence>
<comment type="subcellular location">
    <subcellularLocation>
        <location evidence="1">Nucleus</location>
    </subcellularLocation>
</comment>
<evidence type="ECO:0000256" key="6">
    <source>
        <dbReference type="SAM" id="MobiDB-lite"/>
    </source>
</evidence>
<dbReference type="InterPro" id="IPR016177">
    <property type="entry name" value="DNA-bd_dom_sf"/>
</dbReference>
<name>A0AAV5DXI0_ELECO</name>
<dbReference type="InterPro" id="IPR001739">
    <property type="entry name" value="Methyl_CpG_DNA-bd"/>
</dbReference>